<dbReference type="InterPro" id="IPR013325">
    <property type="entry name" value="RNA_pol_sigma_r2"/>
</dbReference>
<dbReference type="InterPro" id="IPR007630">
    <property type="entry name" value="RNA_pol_sigma70_r4"/>
</dbReference>
<dbReference type="Gene3D" id="1.10.10.10">
    <property type="entry name" value="Winged helix-like DNA-binding domain superfamily/Winged helix DNA-binding domain"/>
    <property type="match status" value="2"/>
</dbReference>
<feature type="coiled-coil region" evidence="7">
    <location>
        <begin position="341"/>
        <end position="389"/>
    </location>
</feature>
<keyword evidence="3 6" id="KW-0731">Sigma factor</keyword>
<dbReference type="NCBIfam" id="NF004208">
    <property type="entry name" value="PRK05658.1"/>
    <property type="match status" value="1"/>
</dbReference>
<dbReference type="SUPFAM" id="SSF88946">
    <property type="entry name" value="Sigma2 domain of RNA polymerase sigma factors"/>
    <property type="match status" value="1"/>
</dbReference>
<evidence type="ECO:0000256" key="5">
    <source>
        <dbReference type="ARBA" id="ARBA00023163"/>
    </source>
</evidence>
<dbReference type="GO" id="GO:0016987">
    <property type="term" value="F:sigma factor activity"/>
    <property type="evidence" value="ECO:0007669"/>
    <property type="project" value="UniProtKB-UniRule"/>
</dbReference>
<dbReference type="InterPro" id="IPR007631">
    <property type="entry name" value="RNA_pol_sigma_70_non-ess"/>
</dbReference>
<dbReference type="Pfam" id="PF04546">
    <property type="entry name" value="Sigma70_ner"/>
    <property type="match status" value="1"/>
</dbReference>
<dbReference type="InterPro" id="IPR012760">
    <property type="entry name" value="RNA_pol_sigma_RpoD_C"/>
</dbReference>
<dbReference type="GO" id="GO:0006352">
    <property type="term" value="P:DNA-templated transcription initiation"/>
    <property type="evidence" value="ECO:0007669"/>
    <property type="project" value="UniProtKB-UniRule"/>
</dbReference>
<dbReference type="Pfam" id="PF00140">
    <property type="entry name" value="Sigma70_r1_2"/>
    <property type="match status" value="1"/>
</dbReference>
<evidence type="ECO:0000256" key="2">
    <source>
        <dbReference type="ARBA" id="ARBA00023015"/>
    </source>
</evidence>
<dbReference type="Gene3D" id="1.10.601.10">
    <property type="entry name" value="RNA Polymerase Primary Sigma Factor"/>
    <property type="match status" value="1"/>
</dbReference>
<dbReference type="PANTHER" id="PTHR30603:SF60">
    <property type="entry name" value="RNA POLYMERASE SIGMA FACTOR RPOD"/>
    <property type="match status" value="1"/>
</dbReference>
<feature type="domain" description="RNA polymerase sigma-70" evidence="9">
    <location>
        <begin position="414"/>
        <end position="427"/>
    </location>
</feature>
<feature type="short sequence motif" description="Interaction with polymerase core subunit RpoC" evidence="6">
    <location>
        <begin position="414"/>
        <end position="417"/>
    </location>
</feature>
<dbReference type="RefSeq" id="WP_165482072.1">
    <property type="nucleotide sequence ID" value="NZ_CAAAHO010000008.1"/>
</dbReference>
<name>A0A378I032_9GAMM</name>
<dbReference type="Pfam" id="PF03979">
    <property type="entry name" value="Sigma70_r1_1"/>
    <property type="match status" value="1"/>
</dbReference>
<evidence type="ECO:0000256" key="7">
    <source>
        <dbReference type="SAM" id="Coils"/>
    </source>
</evidence>
<comment type="function">
    <text evidence="6">Sigma factors are initiation factors that promote the attachment of RNA polymerase to specific initiation sites and are then released. This sigma factor is the primary sigma factor during exponential growth.</text>
</comment>
<comment type="subcellular location">
    <subcellularLocation>
        <location evidence="6">Cytoplasm</location>
    </subcellularLocation>
</comment>
<dbReference type="AlphaFoldDB" id="A0A378I032"/>
<protein>
    <recommendedName>
        <fullName evidence="6">RNA polymerase sigma factor RpoD</fullName>
    </recommendedName>
    <alternativeName>
        <fullName evidence="6">Sigma-70</fullName>
    </alternativeName>
</protein>
<evidence type="ECO:0000259" key="9">
    <source>
        <dbReference type="PROSITE" id="PS00715"/>
    </source>
</evidence>
<feature type="region of interest" description="Disordered" evidence="8">
    <location>
        <begin position="201"/>
        <end position="224"/>
    </location>
</feature>
<dbReference type="PRINTS" id="PR00046">
    <property type="entry name" value="SIGMA70FCT"/>
</dbReference>
<proteinExistence type="inferred from homology"/>
<dbReference type="FunFam" id="1.10.10.10:FF:000002">
    <property type="entry name" value="RNA polymerase sigma factor SigA"/>
    <property type="match status" value="1"/>
</dbReference>
<dbReference type="InterPro" id="IPR014284">
    <property type="entry name" value="RNA_pol_sigma-70_dom"/>
</dbReference>
<evidence type="ECO:0000256" key="6">
    <source>
        <dbReference type="HAMAP-Rule" id="MF_00963"/>
    </source>
</evidence>
<dbReference type="InterPro" id="IPR013324">
    <property type="entry name" value="RNA_pol_sigma_r3/r4-like"/>
</dbReference>
<dbReference type="GO" id="GO:0005737">
    <property type="term" value="C:cytoplasm"/>
    <property type="evidence" value="ECO:0007669"/>
    <property type="project" value="UniProtKB-SubCell"/>
</dbReference>
<dbReference type="InterPro" id="IPR007624">
    <property type="entry name" value="RNA_pol_sigma70_r3"/>
</dbReference>
<dbReference type="InterPro" id="IPR007127">
    <property type="entry name" value="RNA_pol_sigma_70_r1_1"/>
</dbReference>
<dbReference type="EMBL" id="UGNV01000001">
    <property type="protein sequence ID" value="STX28005.1"/>
    <property type="molecule type" value="Genomic_DNA"/>
</dbReference>
<dbReference type="InterPro" id="IPR009042">
    <property type="entry name" value="RNA_pol_sigma70_r1_2"/>
</dbReference>
<dbReference type="HAMAP" id="MF_00963">
    <property type="entry name" value="Sigma70_RpoD_SigA"/>
    <property type="match status" value="1"/>
</dbReference>
<sequence>MTTTNEQEQQRSQITKVISLGREQNYLTYAQINDLLPNIVDTEHFDVIISMLEGMNIKVFETPPSDDELALLGNTEEVPEDVEEAAAVLASVDKETGRTTDPVRMYMREMGTVELLTREGEIRIAKRIEEGIYQVLKSLAHYPETVQLVLDDYDSVMREEMRLSEIISGFSDSDQEAPASSIGSMLDEVQPEEVLLDEVALDDDEEGEEGEGGITEADDGPNPEQAKIYFDELREAYEKAMEALRKEGRHSPKTVELLEAMSEAFLKLKLTSRQVDRLTRHFRQLRNHIREFERTIMRLCIEKARIPRKLFIDTFPGQETDSTWLATITTKHGKKLDLARIEEYSEEIKFIQTKLASFEEEYGLEISEIKDINKKMSIGEAKARRAKKEMVEANLRLVISIAKKYTNRGLQFLDLIQEGNIGLMKAVDKFEYRRGYKFSTYATWWIRQAITRSIADQARTIRIPVHMIETINKLNRISRQILQETGREATPEELAAKMDLSEDKIRKVLKIAKEPISMETPVGDDDDSHLGDFIEDNNIESPIEMATAEGLREATLEILETLTPREAKVLRMRFGIEMNTDHTLEEVGKQFDVTRERIRQIEAKALRKLRHPSRSEKLRSFLEGDDD</sequence>
<evidence type="ECO:0000313" key="11">
    <source>
        <dbReference type="EMBL" id="STX28005.1"/>
    </source>
</evidence>
<dbReference type="NCBIfam" id="TIGR02937">
    <property type="entry name" value="sigma70-ECF"/>
    <property type="match status" value="1"/>
</dbReference>
<dbReference type="PROSITE" id="PS00715">
    <property type="entry name" value="SIGMA70_1"/>
    <property type="match status" value="1"/>
</dbReference>
<evidence type="ECO:0000256" key="4">
    <source>
        <dbReference type="ARBA" id="ARBA00023125"/>
    </source>
</evidence>
<gene>
    <name evidence="6 11" type="primary">rpoD</name>
    <name evidence="11" type="ORF">NCTC13315_00528</name>
</gene>
<dbReference type="NCBIfam" id="TIGR02393">
    <property type="entry name" value="RpoD_Cterm"/>
    <property type="match status" value="1"/>
</dbReference>
<feature type="compositionally biased region" description="Acidic residues" evidence="8">
    <location>
        <begin position="201"/>
        <end position="221"/>
    </location>
</feature>
<evidence type="ECO:0000256" key="1">
    <source>
        <dbReference type="ARBA" id="ARBA00022490"/>
    </source>
</evidence>
<feature type="region of interest" description="Sigma-70 factor domain-3" evidence="6">
    <location>
        <begin position="469"/>
        <end position="545"/>
    </location>
</feature>
<evidence type="ECO:0000256" key="8">
    <source>
        <dbReference type="SAM" id="MobiDB-lite"/>
    </source>
</evidence>
<accession>A0A378I032</accession>
<dbReference type="Pfam" id="PF04545">
    <property type="entry name" value="Sigma70_r4"/>
    <property type="match status" value="1"/>
</dbReference>
<dbReference type="InterPro" id="IPR042189">
    <property type="entry name" value="RNA_pol_sigma_70_r1_1_sf"/>
</dbReference>
<feature type="region of interest" description="Sigma-70 factor domain-2" evidence="6">
    <location>
        <begin position="390"/>
        <end position="460"/>
    </location>
</feature>
<dbReference type="InterPro" id="IPR028630">
    <property type="entry name" value="Sigma70_RpoD"/>
</dbReference>
<dbReference type="Gene3D" id="1.10.220.120">
    <property type="entry name" value="Sigma-70 factor, region 1.1"/>
    <property type="match status" value="1"/>
</dbReference>
<keyword evidence="5 6" id="KW-0804">Transcription</keyword>
<dbReference type="PROSITE" id="PS00716">
    <property type="entry name" value="SIGMA70_2"/>
    <property type="match status" value="1"/>
</dbReference>
<reference evidence="11 12" key="1">
    <citation type="submission" date="2018-06" db="EMBL/GenBank/DDBJ databases">
        <authorList>
            <consortium name="Pathogen Informatics"/>
            <person name="Doyle S."/>
        </authorList>
    </citation>
    <scope>NUCLEOTIDE SEQUENCE [LARGE SCALE GENOMIC DNA]</scope>
    <source>
        <strain evidence="11 12">NCTC13315</strain>
    </source>
</reference>
<comment type="similarity">
    <text evidence="6">Belongs to the sigma-70 factor family. RpoD/SigA subfamily.</text>
</comment>
<dbReference type="SUPFAM" id="SSF88659">
    <property type="entry name" value="Sigma3 and sigma4 domains of RNA polymerase sigma factors"/>
    <property type="match status" value="2"/>
</dbReference>
<comment type="subunit">
    <text evidence="6">Interacts transiently with the RNA polymerase catalytic core.</text>
</comment>
<dbReference type="InterPro" id="IPR000943">
    <property type="entry name" value="RNA_pol_sigma70"/>
</dbReference>
<dbReference type="PANTHER" id="PTHR30603">
    <property type="entry name" value="RNA POLYMERASE SIGMA FACTOR RPO"/>
    <property type="match status" value="1"/>
</dbReference>
<dbReference type="Proteomes" id="UP000254968">
    <property type="component" value="Unassembled WGS sequence"/>
</dbReference>
<keyword evidence="4 6" id="KW-0238">DNA-binding</keyword>
<dbReference type="InterPro" id="IPR036388">
    <property type="entry name" value="WH-like_DNA-bd_sf"/>
</dbReference>
<dbReference type="FunFam" id="1.10.10.10:FF:000004">
    <property type="entry name" value="RNA polymerase sigma factor SigA"/>
    <property type="match status" value="1"/>
</dbReference>
<feature type="region of interest" description="Sigma-70 factor domain-4" evidence="6">
    <location>
        <begin position="558"/>
        <end position="611"/>
    </location>
</feature>
<dbReference type="Pfam" id="PF04539">
    <property type="entry name" value="Sigma70_r3"/>
    <property type="match status" value="1"/>
</dbReference>
<evidence type="ECO:0000313" key="12">
    <source>
        <dbReference type="Proteomes" id="UP000254968"/>
    </source>
</evidence>
<dbReference type="CDD" id="cd06171">
    <property type="entry name" value="Sigma70_r4"/>
    <property type="match status" value="1"/>
</dbReference>
<dbReference type="Pfam" id="PF04542">
    <property type="entry name" value="Sigma70_r2"/>
    <property type="match status" value="1"/>
</dbReference>
<feature type="domain" description="RNA polymerase sigma-70" evidence="10">
    <location>
        <begin position="583"/>
        <end position="609"/>
    </location>
</feature>
<organism evidence="11 12">
    <name type="scientific">Legionella beliardensis</name>
    <dbReference type="NCBI Taxonomy" id="91822"/>
    <lineage>
        <taxon>Bacteria</taxon>
        <taxon>Pseudomonadati</taxon>
        <taxon>Pseudomonadota</taxon>
        <taxon>Gammaproteobacteria</taxon>
        <taxon>Legionellales</taxon>
        <taxon>Legionellaceae</taxon>
        <taxon>Legionella</taxon>
    </lineage>
</organism>
<keyword evidence="12" id="KW-1185">Reference proteome</keyword>
<keyword evidence="1 6" id="KW-0963">Cytoplasm</keyword>
<feature type="DNA-binding region" description="H-T-H motif" evidence="6">
    <location>
        <begin position="584"/>
        <end position="603"/>
    </location>
</feature>
<dbReference type="FunFam" id="1.10.601.10:FF:000002">
    <property type="entry name" value="RNA polymerase sigma factor RpoD"/>
    <property type="match status" value="1"/>
</dbReference>
<dbReference type="InterPro" id="IPR050239">
    <property type="entry name" value="Sigma-70_RNA_pol_init_factors"/>
</dbReference>
<keyword evidence="7" id="KW-0175">Coiled coil</keyword>
<evidence type="ECO:0000256" key="3">
    <source>
        <dbReference type="ARBA" id="ARBA00023082"/>
    </source>
</evidence>
<dbReference type="InterPro" id="IPR007627">
    <property type="entry name" value="RNA_pol_sigma70_r2"/>
</dbReference>
<keyword evidence="2 6" id="KW-0805">Transcription regulation</keyword>
<evidence type="ECO:0000259" key="10">
    <source>
        <dbReference type="PROSITE" id="PS00716"/>
    </source>
</evidence>
<dbReference type="GO" id="GO:0003677">
    <property type="term" value="F:DNA binding"/>
    <property type="evidence" value="ECO:0007669"/>
    <property type="project" value="UniProtKB-UniRule"/>
</dbReference>